<feature type="region of interest" description="Disordered" evidence="6">
    <location>
        <begin position="1"/>
        <end position="121"/>
    </location>
</feature>
<keyword evidence="9" id="KW-1185">Reference proteome</keyword>
<dbReference type="EMBL" id="CAJVPJ010000438">
    <property type="protein sequence ID" value="CAG8524836.1"/>
    <property type="molecule type" value="Genomic_DNA"/>
</dbReference>
<feature type="domain" description="C2H2-type" evidence="7">
    <location>
        <begin position="294"/>
        <end position="318"/>
    </location>
</feature>
<dbReference type="GO" id="GO:0008270">
    <property type="term" value="F:zinc ion binding"/>
    <property type="evidence" value="ECO:0007669"/>
    <property type="project" value="UniProtKB-KW"/>
</dbReference>
<comment type="similarity">
    <text evidence="4">Belongs to the ZNF277 family.</text>
</comment>
<dbReference type="SUPFAM" id="SSF57667">
    <property type="entry name" value="beta-beta-alpha zinc fingers"/>
    <property type="match status" value="2"/>
</dbReference>
<keyword evidence="2 5" id="KW-0863">Zinc-finger</keyword>
<evidence type="ECO:0000256" key="5">
    <source>
        <dbReference type="PROSITE-ProRule" id="PRU00042"/>
    </source>
</evidence>
<dbReference type="Pfam" id="PF12756">
    <property type="entry name" value="zf-C2H2_2"/>
    <property type="match status" value="2"/>
</dbReference>
<dbReference type="InterPro" id="IPR036236">
    <property type="entry name" value="Znf_C2H2_sf"/>
</dbReference>
<dbReference type="PANTHER" id="PTHR13267:SF3">
    <property type="entry name" value="ZINC FINGER PROTEIN 277"/>
    <property type="match status" value="1"/>
</dbReference>
<keyword evidence="1" id="KW-0479">Metal-binding</keyword>
<dbReference type="PANTHER" id="PTHR13267">
    <property type="entry name" value="ZINC FINGER PROTEIN 277"/>
    <property type="match status" value="1"/>
</dbReference>
<dbReference type="SMART" id="SM00355">
    <property type="entry name" value="ZnF_C2H2"/>
    <property type="match status" value="5"/>
</dbReference>
<feature type="compositionally biased region" description="Polar residues" evidence="6">
    <location>
        <begin position="24"/>
        <end position="36"/>
    </location>
</feature>
<dbReference type="AlphaFoldDB" id="A0A9N9ADH5"/>
<dbReference type="InterPro" id="IPR041661">
    <property type="entry name" value="ZN622/Rei1/Reh1_Znf-C2H2"/>
</dbReference>
<evidence type="ECO:0000256" key="6">
    <source>
        <dbReference type="SAM" id="MobiDB-lite"/>
    </source>
</evidence>
<gene>
    <name evidence="8" type="ORF">POCULU_LOCUS3763</name>
</gene>
<evidence type="ECO:0000313" key="9">
    <source>
        <dbReference type="Proteomes" id="UP000789572"/>
    </source>
</evidence>
<dbReference type="InterPro" id="IPR040048">
    <property type="entry name" value="ZNF277"/>
</dbReference>
<dbReference type="Proteomes" id="UP000789572">
    <property type="component" value="Unassembled WGS sequence"/>
</dbReference>
<evidence type="ECO:0000259" key="7">
    <source>
        <dbReference type="PROSITE" id="PS50157"/>
    </source>
</evidence>
<protein>
    <submittedName>
        <fullName evidence="8">5354_t:CDS:1</fullName>
    </submittedName>
</protein>
<name>A0A9N9ADH5_9GLOM</name>
<sequence length="519" mass="60396">MNEDEWTTVRSRHTARGRSGFGTRGQSRGQHISNQFSTASSNRGNGRGNNTWRSRGGFQQQQVQQGTSNDTLQHNEFSVLRDTSLSNNDKSNSNMHRQLSSSDECESSENESVANDTQENSLPPYHITLSVRCPLPDCSLEEPLTTSTALVDHLKLVHKLQFVNFHHVYMILERYLDHWAKKVAEEGVENVGRKETGEEGEIYSIDPGRMLQDKELRERLQREKLNEILAIQAHERIEEAKHERKCLFCKNICENRAVLFRHMFDEHNFNIGLADNLVNVNEFLEILEKKLASLQCIYCEKVFVTSTVLRKHMRKKKHFKINARNRIYDQFYVINYLEPGMNWETFERERYDSDEDRRDDSWEDWNEIVEPDPTACLFCELVAISPKEASLHMKQKHNFDLHGVQRQMGLDFYKMIALINYIRQKTSINSCMSCNASFDTLPQLTEHMEKQNCFSKVPDLNHAFWTDPQYLFPTYENDPLLTGFEEAVGSEENSGDELLQIPENIVIVPENKKEDFAKN</sequence>
<keyword evidence="3" id="KW-0862">Zinc</keyword>
<dbReference type="InterPro" id="IPR013087">
    <property type="entry name" value="Znf_C2H2_type"/>
</dbReference>
<evidence type="ECO:0000256" key="4">
    <source>
        <dbReference type="ARBA" id="ARBA00034119"/>
    </source>
</evidence>
<evidence type="ECO:0000313" key="8">
    <source>
        <dbReference type="EMBL" id="CAG8524836.1"/>
    </source>
</evidence>
<dbReference type="PROSITE" id="PS00028">
    <property type="entry name" value="ZINC_FINGER_C2H2_1"/>
    <property type="match status" value="1"/>
</dbReference>
<dbReference type="PROSITE" id="PS50157">
    <property type="entry name" value="ZINC_FINGER_C2H2_2"/>
    <property type="match status" value="1"/>
</dbReference>
<feature type="compositionally biased region" description="Polar residues" evidence="6">
    <location>
        <begin position="66"/>
        <end position="99"/>
    </location>
</feature>
<organism evidence="8 9">
    <name type="scientific">Paraglomus occultum</name>
    <dbReference type="NCBI Taxonomy" id="144539"/>
    <lineage>
        <taxon>Eukaryota</taxon>
        <taxon>Fungi</taxon>
        <taxon>Fungi incertae sedis</taxon>
        <taxon>Mucoromycota</taxon>
        <taxon>Glomeromycotina</taxon>
        <taxon>Glomeromycetes</taxon>
        <taxon>Paraglomerales</taxon>
        <taxon>Paraglomeraceae</taxon>
        <taxon>Paraglomus</taxon>
    </lineage>
</organism>
<accession>A0A9N9ADH5</accession>
<comment type="caution">
    <text evidence="8">The sequence shown here is derived from an EMBL/GenBank/DDBJ whole genome shotgun (WGS) entry which is preliminary data.</text>
</comment>
<evidence type="ECO:0000256" key="1">
    <source>
        <dbReference type="ARBA" id="ARBA00022723"/>
    </source>
</evidence>
<evidence type="ECO:0000256" key="3">
    <source>
        <dbReference type="ARBA" id="ARBA00022833"/>
    </source>
</evidence>
<feature type="compositionally biased region" description="Low complexity" evidence="6">
    <location>
        <begin position="37"/>
        <end position="65"/>
    </location>
</feature>
<evidence type="ECO:0000256" key="2">
    <source>
        <dbReference type="ARBA" id="ARBA00022771"/>
    </source>
</evidence>
<dbReference type="OrthoDB" id="7848332at2759"/>
<proteinExistence type="inferred from homology"/>
<reference evidence="8" key="1">
    <citation type="submission" date="2021-06" db="EMBL/GenBank/DDBJ databases">
        <authorList>
            <person name="Kallberg Y."/>
            <person name="Tangrot J."/>
            <person name="Rosling A."/>
        </authorList>
    </citation>
    <scope>NUCLEOTIDE SEQUENCE</scope>
    <source>
        <strain evidence="8">IA702</strain>
    </source>
</reference>